<proteinExistence type="predicted"/>
<evidence type="ECO:0000313" key="8">
    <source>
        <dbReference type="EMBL" id="KAA0704946.1"/>
    </source>
</evidence>
<feature type="domain" description="BED-type" evidence="7">
    <location>
        <begin position="16"/>
        <end position="75"/>
    </location>
</feature>
<dbReference type="InterPro" id="IPR003656">
    <property type="entry name" value="Znf_BED"/>
</dbReference>
<dbReference type="AlphaFoldDB" id="A0A5A9N7J6"/>
<evidence type="ECO:0000256" key="4">
    <source>
        <dbReference type="PROSITE-ProRule" id="PRU00027"/>
    </source>
</evidence>
<feature type="compositionally biased region" description="Polar residues" evidence="6">
    <location>
        <begin position="176"/>
        <end position="189"/>
    </location>
</feature>
<dbReference type="Pfam" id="PF15794">
    <property type="entry name" value="CCDC106"/>
    <property type="match status" value="1"/>
</dbReference>
<feature type="compositionally biased region" description="Basic and acidic residues" evidence="6">
    <location>
        <begin position="142"/>
        <end position="154"/>
    </location>
</feature>
<gene>
    <name evidence="8" type="ORF">E1301_Tti000739</name>
</gene>
<evidence type="ECO:0000256" key="1">
    <source>
        <dbReference type="ARBA" id="ARBA00022723"/>
    </source>
</evidence>
<name>A0A5A9N7J6_9TELE</name>
<sequence length="266" mass="30541">MAERATPTTLYPPSKRIKSEVWKYFGFRTNAEGSLVEDGFPICKKCGRKIAAKQGNTSNMFAHIRNHHPSEFMQITMSLSNKEKTTQLRARLNNPFERVRYLAKRRESSSSSDVIELNSQQLQESPPVYSSSENDCSSVTHDSPERNHSWMKQEPKNETIEWENINSDVPADAEQDSTSNAISSTSFTEHQSMTPMEVLLTNEMLTITKLKCLLESRQEKIDTLEQQVQDLQEDRKFLRTQIEKLTNVLSARFCEGVEKSQEKLND</sequence>
<organism evidence="8 9">
    <name type="scientific">Triplophysa tibetana</name>
    <dbReference type="NCBI Taxonomy" id="1572043"/>
    <lineage>
        <taxon>Eukaryota</taxon>
        <taxon>Metazoa</taxon>
        <taxon>Chordata</taxon>
        <taxon>Craniata</taxon>
        <taxon>Vertebrata</taxon>
        <taxon>Euteleostomi</taxon>
        <taxon>Actinopterygii</taxon>
        <taxon>Neopterygii</taxon>
        <taxon>Teleostei</taxon>
        <taxon>Ostariophysi</taxon>
        <taxon>Cypriniformes</taxon>
        <taxon>Nemacheilidae</taxon>
        <taxon>Triplophysa</taxon>
    </lineage>
</organism>
<dbReference type="GO" id="GO:0008270">
    <property type="term" value="F:zinc ion binding"/>
    <property type="evidence" value="ECO:0007669"/>
    <property type="project" value="UniProtKB-KW"/>
</dbReference>
<dbReference type="InterPro" id="IPR036236">
    <property type="entry name" value="Znf_C2H2_sf"/>
</dbReference>
<dbReference type="SMART" id="SM00614">
    <property type="entry name" value="ZnF_BED"/>
    <property type="match status" value="1"/>
</dbReference>
<evidence type="ECO:0000256" key="3">
    <source>
        <dbReference type="ARBA" id="ARBA00022833"/>
    </source>
</evidence>
<dbReference type="SUPFAM" id="SSF57667">
    <property type="entry name" value="beta-beta-alpha zinc fingers"/>
    <property type="match status" value="1"/>
</dbReference>
<dbReference type="PROSITE" id="PS50808">
    <property type="entry name" value="ZF_BED"/>
    <property type="match status" value="1"/>
</dbReference>
<evidence type="ECO:0000256" key="2">
    <source>
        <dbReference type="ARBA" id="ARBA00022771"/>
    </source>
</evidence>
<evidence type="ECO:0000256" key="5">
    <source>
        <dbReference type="SAM" id="Coils"/>
    </source>
</evidence>
<dbReference type="EMBL" id="SOYY01000022">
    <property type="protein sequence ID" value="KAA0704946.1"/>
    <property type="molecule type" value="Genomic_DNA"/>
</dbReference>
<accession>A0A5A9N7J6</accession>
<dbReference type="Pfam" id="PF02892">
    <property type="entry name" value="zf-BED"/>
    <property type="match status" value="1"/>
</dbReference>
<dbReference type="InterPro" id="IPR031591">
    <property type="entry name" value="CCDC106"/>
</dbReference>
<evidence type="ECO:0000259" key="7">
    <source>
        <dbReference type="PROSITE" id="PS50808"/>
    </source>
</evidence>
<dbReference type="GO" id="GO:0003677">
    <property type="term" value="F:DNA binding"/>
    <property type="evidence" value="ECO:0007669"/>
    <property type="project" value="InterPro"/>
</dbReference>
<feature type="compositionally biased region" description="Polar residues" evidence="6">
    <location>
        <begin position="110"/>
        <end position="141"/>
    </location>
</feature>
<evidence type="ECO:0000313" key="9">
    <source>
        <dbReference type="Proteomes" id="UP000324632"/>
    </source>
</evidence>
<feature type="region of interest" description="Disordered" evidence="6">
    <location>
        <begin position="170"/>
        <end position="189"/>
    </location>
</feature>
<comment type="caution">
    <text evidence="8">The sequence shown here is derived from an EMBL/GenBank/DDBJ whole genome shotgun (WGS) entry which is preliminary data.</text>
</comment>
<keyword evidence="3" id="KW-0862">Zinc</keyword>
<dbReference type="Proteomes" id="UP000324632">
    <property type="component" value="Chromosome 22"/>
</dbReference>
<keyword evidence="5" id="KW-0175">Coiled coil</keyword>
<reference evidence="8 9" key="1">
    <citation type="journal article" date="2019" name="Mol. Ecol. Resour.">
        <title>Chromosome-level genome assembly of Triplophysa tibetana, a fish adapted to the harsh high-altitude environment of the Tibetan Plateau.</title>
        <authorList>
            <person name="Yang X."/>
            <person name="Liu H."/>
            <person name="Ma Z."/>
            <person name="Zou Y."/>
            <person name="Zou M."/>
            <person name="Mao Y."/>
            <person name="Li X."/>
            <person name="Wang H."/>
            <person name="Chen T."/>
            <person name="Wang W."/>
            <person name="Yang R."/>
        </authorList>
    </citation>
    <scope>NUCLEOTIDE SEQUENCE [LARGE SCALE GENOMIC DNA]</scope>
    <source>
        <strain evidence="8">TTIB1903HZAU</strain>
        <tissue evidence="8">Muscle</tissue>
    </source>
</reference>
<keyword evidence="9" id="KW-1185">Reference proteome</keyword>
<feature type="region of interest" description="Disordered" evidence="6">
    <location>
        <begin position="110"/>
        <end position="154"/>
    </location>
</feature>
<keyword evidence="1" id="KW-0479">Metal-binding</keyword>
<feature type="coiled-coil region" evidence="5">
    <location>
        <begin position="207"/>
        <end position="248"/>
    </location>
</feature>
<evidence type="ECO:0000256" key="6">
    <source>
        <dbReference type="SAM" id="MobiDB-lite"/>
    </source>
</evidence>
<protein>
    <recommendedName>
        <fullName evidence="7">BED-type domain-containing protein</fullName>
    </recommendedName>
</protein>
<keyword evidence="2 4" id="KW-0863">Zinc-finger</keyword>